<evidence type="ECO:0000313" key="9">
    <source>
        <dbReference type="RefSeq" id="XP_022094415.1"/>
    </source>
</evidence>
<dbReference type="InterPro" id="IPR018834">
    <property type="entry name" value="DNA/RNA-bd_Est1-type"/>
</dbReference>
<evidence type="ECO:0000256" key="2">
    <source>
        <dbReference type="ARBA" id="ARBA00004496"/>
    </source>
</evidence>
<dbReference type="RefSeq" id="XP_022094425.1">
    <property type="nucleotide sequence ID" value="XM_022238733.1"/>
</dbReference>
<dbReference type="Pfam" id="PF13638">
    <property type="entry name" value="PIN_4"/>
    <property type="match status" value="1"/>
</dbReference>
<dbReference type="GO" id="GO:0005737">
    <property type="term" value="C:cytoplasm"/>
    <property type="evidence" value="ECO:0007669"/>
    <property type="project" value="UniProtKB-SubCell"/>
</dbReference>
<dbReference type="CTD" id="23381"/>
<dbReference type="GO" id="GO:0005697">
    <property type="term" value="C:telomerase holoenzyme complex"/>
    <property type="evidence" value="ECO:0007669"/>
    <property type="project" value="TreeGrafter"/>
</dbReference>
<dbReference type="InterPro" id="IPR002716">
    <property type="entry name" value="PIN_dom"/>
</dbReference>
<keyword evidence="8" id="KW-1185">Reference proteome</keyword>
<gene>
    <name evidence="9 10 11 12" type="primary">LOC110981276</name>
</gene>
<dbReference type="RefSeq" id="XP_022094434.1">
    <property type="nucleotide sequence ID" value="XM_022238742.1"/>
</dbReference>
<dbReference type="OMA" id="CLMSISR"/>
<organism evidence="8 10">
    <name type="scientific">Acanthaster planci</name>
    <name type="common">Crown-of-thorns starfish</name>
    <dbReference type="NCBI Taxonomy" id="133434"/>
    <lineage>
        <taxon>Eukaryota</taxon>
        <taxon>Metazoa</taxon>
        <taxon>Echinodermata</taxon>
        <taxon>Eleutherozoa</taxon>
        <taxon>Asterozoa</taxon>
        <taxon>Asteroidea</taxon>
        <taxon>Valvatacea</taxon>
        <taxon>Valvatida</taxon>
        <taxon>Acanthasteridae</taxon>
        <taxon>Acanthaster</taxon>
    </lineage>
</organism>
<dbReference type="PANTHER" id="PTHR15696:SF7">
    <property type="entry name" value="NONSENSE-MEDIATED MRNA DECAY FACTOR"/>
    <property type="match status" value="1"/>
</dbReference>
<dbReference type="InterPro" id="IPR011990">
    <property type="entry name" value="TPR-like_helical_dom_sf"/>
</dbReference>
<evidence type="ECO:0000259" key="7">
    <source>
        <dbReference type="SMART" id="SM00670"/>
    </source>
</evidence>
<feature type="region of interest" description="Disordered" evidence="6">
    <location>
        <begin position="339"/>
        <end position="358"/>
    </location>
</feature>
<feature type="region of interest" description="Disordered" evidence="6">
    <location>
        <begin position="417"/>
        <end position="592"/>
    </location>
</feature>
<dbReference type="Pfam" id="PF10373">
    <property type="entry name" value="EST1_DNA_bind"/>
    <property type="match status" value="1"/>
</dbReference>
<dbReference type="GO" id="GO:0000184">
    <property type="term" value="P:nuclear-transcribed mRNA catabolic process, nonsense-mediated decay"/>
    <property type="evidence" value="ECO:0007669"/>
    <property type="project" value="UniProtKB-KW"/>
</dbReference>
<feature type="compositionally biased region" description="Basic and acidic residues" evidence="6">
    <location>
        <begin position="552"/>
        <end position="587"/>
    </location>
</feature>
<keyword evidence="4" id="KW-0866">Nonsense-mediated mRNA decay</keyword>
<dbReference type="KEGG" id="aplc:110981276"/>
<feature type="compositionally biased region" description="Low complexity" evidence="6">
    <location>
        <begin position="509"/>
        <end position="539"/>
    </location>
</feature>
<dbReference type="FunFam" id="1.25.40.10:FF:001076">
    <property type="entry name" value="protein SMG5-like"/>
    <property type="match status" value="1"/>
</dbReference>
<sequence length="1063" mass="120786">MEQEELKIAVKPEVEKLQQTKRIYRGAQDIISKLDGVLRHKQPYRSVFEWDAVELRMKLKDLCERLMFLQPVDYGRKAEELLWRKVYYDVISVVRKNKKHVRPGSSLECAYHTHLLAATGFYHHLLLRLQQQYKLSLCGIVDFVDAGDHWTAKGPLPPPGSKRAKARDWAEKACHRCLIYLGDLARYRQDFDGYRSRLQAERFYHQALLLNPAMGMPHNQLGTLAGNRHQGLDCAYHYLRCWLSEIPFDGAIANLEKTLEQNSKRYQELPRQANRDLPPDLQRPRDLKHFLIKFLYLQELLQPGAWPAQDQLASLCQIVVHDFSLCMYHTLTQRRGSLRPGKAGVNSLPRGADPPRESAMSDDLVFKLFVMTMMTIYKLQKADRKWVSAAIVFMLAMFTHLLTHVNERLQSALYEAQHPRRVREDEEDSSEESSSQTDESGNEQHSIAGTLTPTHSQEVESSGTCSDGTVKHLPQKQDKQRKALNRRRRRRRPLRDGQTESDDSDLSEGALSASDGSDVSSSDGEGSSEGGLLALSDSDYLMDSQDQEEDQTPEKGREKKADMDDASVKAVDDSKKEQPSHADKVKEWSTTSPVSLAQNLRDMSSRLLAPSPTGFLKRTIRLAPSFDAYIKERAETVKDGGSDEGTGEASKTEEKTGDEAASEADTSREDAESKPCPLDLHIKVLNEERLLCTVKLITDWLRGNSDVITTTAENTQMLWSKLALLLNQLPQVEDFCSEEWCKSSEALEAITGSLQEAPGVWKQILPLTEDIAVMKLPPLTDSQKAMAFDLHMTHDLTEQDETLLRVLCLRQFGHFLTTVKDLSFVHDDKHKAFHVPSSEDVVDLQDASTESEEMETKPAEKEERRTQMMKDLAVRWLEHEIQQLEGQVQDGAANTQFSPYLVPDANALMNHLGLIQLLADSERFIIVIPYSVVGHLDHFKKKHFEAREASRFLEQILKKGNRHIRVQRQHEVLQLDKDKKPKDKDKSIKTLYHIIECALYFSQRSALQGNDSHDMVTVLTDYRPGQLAASPLAMAAVEMAQGRGLRVENASEFYHSWKNSVQS</sequence>
<feature type="domain" description="PIN" evidence="7">
    <location>
        <begin position="899"/>
        <end position="1027"/>
    </location>
</feature>
<keyword evidence="3" id="KW-0963">Cytoplasm</keyword>
<comment type="subcellular location">
    <subcellularLocation>
        <location evidence="2">Cytoplasm</location>
    </subcellularLocation>
    <subcellularLocation>
        <location evidence="1">Nucleus</location>
    </subcellularLocation>
</comment>
<evidence type="ECO:0000313" key="12">
    <source>
        <dbReference type="RefSeq" id="XP_022094443.1"/>
    </source>
</evidence>
<evidence type="ECO:0000313" key="8">
    <source>
        <dbReference type="Proteomes" id="UP000694845"/>
    </source>
</evidence>
<keyword evidence="5" id="KW-0539">Nucleus</keyword>
<reference evidence="9 10" key="1">
    <citation type="submission" date="2025-04" db="UniProtKB">
        <authorList>
            <consortium name="RefSeq"/>
        </authorList>
    </citation>
    <scope>IDENTIFICATION</scope>
</reference>
<feature type="compositionally biased region" description="Basic and acidic residues" evidence="6">
    <location>
        <begin position="854"/>
        <end position="864"/>
    </location>
</feature>
<dbReference type="Pfam" id="PF10374">
    <property type="entry name" value="EST1"/>
    <property type="match status" value="1"/>
</dbReference>
<dbReference type="GO" id="GO:0070034">
    <property type="term" value="F:telomerase RNA binding"/>
    <property type="evidence" value="ECO:0007669"/>
    <property type="project" value="TreeGrafter"/>
</dbReference>
<accession>A0A8B7YPP6</accession>
<evidence type="ECO:0000256" key="3">
    <source>
        <dbReference type="ARBA" id="ARBA00022490"/>
    </source>
</evidence>
<dbReference type="OrthoDB" id="5920073at2759"/>
<feature type="region of interest" description="Disordered" evidence="6">
    <location>
        <begin position="634"/>
        <end position="674"/>
    </location>
</feature>
<evidence type="ECO:0000313" key="10">
    <source>
        <dbReference type="RefSeq" id="XP_022094425.1"/>
    </source>
</evidence>
<dbReference type="SMART" id="SM00670">
    <property type="entry name" value="PINc"/>
    <property type="match status" value="1"/>
</dbReference>
<evidence type="ECO:0000313" key="11">
    <source>
        <dbReference type="RefSeq" id="XP_022094434.1"/>
    </source>
</evidence>
<evidence type="ECO:0000256" key="1">
    <source>
        <dbReference type="ARBA" id="ARBA00004123"/>
    </source>
</evidence>
<dbReference type="RefSeq" id="XP_022094415.1">
    <property type="nucleotide sequence ID" value="XM_022238723.1"/>
</dbReference>
<feature type="region of interest" description="Disordered" evidence="6">
    <location>
        <begin position="842"/>
        <end position="864"/>
    </location>
</feature>
<dbReference type="Gene3D" id="1.25.40.10">
    <property type="entry name" value="Tetratricopeptide repeat domain"/>
    <property type="match status" value="1"/>
</dbReference>
<dbReference type="SUPFAM" id="SSF48452">
    <property type="entry name" value="TPR-like"/>
    <property type="match status" value="1"/>
</dbReference>
<dbReference type="Proteomes" id="UP000694845">
    <property type="component" value="Unplaced"/>
</dbReference>
<dbReference type="PANTHER" id="PTHR15696">
    <property type="entry name" value="SMG-7 SUPPRESSOR WITH MORPHOLOGICAL EFFECT ON GENITALIA PROTEIN 7"/>
    <property type="match status" value="1"/>
</dbReference>
<protein>
    <submittedName>
        <fullName evidence="9 10">Protein SMG5-like isoform X1</fullName>
    </submittedName>
</protein>
<dbReference type="GO" id="GO:0042162">
    <property type="term" value="F:telomeric DNA binding"/>
    <property type="evidence" value="ECO:0007669"/>
    <property type="project" value="TreeGrafter"/>
</dbReference>
<feature type="compositionally biased region" description="Basic residues" evidence="6">
    <location>
        <begin position="482"/>
        <end position="493"/>
    </location>
</feature>
<evidence type="ECO:0000256" key="4">
    <source>
        <dbReference type="ARBA" id="ARBA00023161"/>
    </source>
</evidence>
<evidence type="ECO:0000256" key="6">
    <source>
        <dbReference type="SAM" id="MobiDB-lite"/>
    </source>
</evidence>
<proteinExistence type="predicted"/>
<dbReference type="InterPro" id="IPR045153">
    <property type="entry name" value="Est1/Ebs1-like"/>
</dbReference>
<name>A0A8B7YPP6_ACAPL</name>
<dbReference type="AlphaFoldDB" id="A0A8B7YPP6"/>
<dbReference type="GeneID" id="110981276"/>
<evidence type="ECO:0000256" key="5">
    <source>
        <dbReference type="ARBA" id="ARBA00023242"/>
    </source>
</evidence>
<dbReference type="InterPro" id="IPR019458">
    <property type="entry name" value="Est1-like_N"/>
</dbReference>
<dbReference type="Gene3D" id="3.40.50.1010">
    <property type="entry name" value="5'-nuclease"/>
    <property type="match status" value="1"/>
</dbReference>
<feature type="compositionally biased region" description="Polar residues" evidence="6">
    <location>
        <begin position="443"/>
        <end position="467"/>
    </location>
</feature>
<dbReference type="RefSeq" id="XP_022094443.1">
    <property type="nucleotide sequence ID" value="XM_022238751.1"/>
</dbReference>